<evidence type="ECO:0000313" key="14">
    <source>
        <dbReference type="EMBL" id="RGM00583.1"/>
    </source>
</evidence>
<dbReference type="InterPro" id="IPR001867">
    <property type="entry name" value="OmpR/PhoB-type_DNA-bd"/>
</dbReference>
<feature type="domain" description="OmpR/PhoB-type" evidence="11">
    <location>
        <begin position="139"/>
        <end position="238"/>
    </location>
</feature>
<accession>A0A3E4U2I0</accession>
<dbReference type="GO" id="GO:0000976">
    <property type="term" value="F:transcription cis-regulatory region binding"/>
    <property type="evidence" value="ECO:0007669"/>
    <property type="project" value="TreeGrafter"/>
</dbReference>
<dbReference type="EMBL" id="WNME01000004">
    <property type="protein sequence ID" value="MUB62932.1"/>
    <property type="molecule type" value="Genomic_DNA"/>
</dbReference>
<dbReference type="InterPro" id="IPR016032">
    <property type="entry name" value="Sig_transdc_resp-reg_C-effctor"/>
</dbReference>
<evidence type="ECO:0000313" key="15">
    <source>
        <dbReference type="Proteomes" id="UP000261023"/>
    </source>
</evidence>
<dbReference type="GO" id="GO:0006355">
    <property type="term" value="P:regulation of DNA-templated transcription"/>
    <property type="evidence" value="ECO:0007669"/>
    <property type="project" value="InterPro"/>
</dbReference>
<evidence type="ECO:0000259" key="10">
    <source>
        <dbReference type="PROSITE" id="PS50110"/>
    </source>
</evidence>
<keyword evidence="4" id="KW-0805">Transcription regulation</keyword>
<dbReference type="GO" id="GO:0032993">
    <property type="term" value="C:protein-DNA complex"/>
    <property type="evidence" value="ECO:0007669"/>
    <property type="project" value="TreeGrafter"/>
</dbReference>
<evidence type="ECO:0000256" key="3">
    <source>
        <dbReference type="ARBA" id="ARBA00023012"/>
    </source>
</evidence>
<dbReference type="Pfam" id="PF00486">
    <property type="entry name" value="Trans_reg_C"/>
    <property type="match status" value="1"/>
</dbReference>
<dbReference type="Gene3D" id="1.10.10.10">
    <property type="entry name" value="Winged helix-like DNA-binding domain superfamily/Winged helix DNA-binding domain"/>
    <property type="match status" value="1"/>
</dbReference>
<evidence type="ECO:0000313" key="17">
    <source>
        <dbReference type="Proteomes" id="UP000434223"/>
    </source>
</evidence>
<feature type="DNA-binding region" description="OmpR/PhoB-type" evidence="9">
    <location>
        <begin position="139"/>
        <end position="238"/>
    </location>
</feature>
<dbReference type="InterPro" id="IPR001789">
    <property type="entry name" value="Sig_transdc_resp-reg_receiver"/>
</dbReference>
<evidence type="ECO:0000313" key="12">
    <source>
        <dbReference type="EMBL" id="MUB62932.1"/>
    </source>
</evidence>
<evidence type="ECO:0000256" key="9">
    <source>
        <dbReference type="PROSITE-ProRule" id="PRU01091"/>
    </source>
</evidence>
<dbReference type="InterPro" id="IPR039420">
    <property type="entry name" value="WalR-like"/>
</dbReference>
<dbReference type="Proteomes" id="UP000434223">
    <property type="component" value="Unassembled WGS sequence"/>
</dbReference>
<dbReference type="AlphaFoldDB" id="A0A3E4U2I0"/>
<dbReference type="EMBL" id="QTJW01000004">
    <property type="protein sequence ID" value="RGD71427.1"/>
    <property type="molecule type" value="Genomic_DNA"/>
</dbReference>
<dbReference type="EMBL" id="QSSQ01000025">
    <property type="protein sequence ID" value="RGM00583.1"/>
    <property type="molecule type" value="Genomic_DNA"/>
</dbReference>
<reference evidence="12 17" key="2">
    <citation type="submission" date="2019-09" db="EMBL/GenBank/DDBJ databases">
        <title>Draft genome sequencing of Hungatella hathewayi 123Y-2.</title>
        <authorList>
            <person name="Lv Q."/>
            <person name="Li S."/>
        </authorList>
    </citation>
    <scope>NUCLEOTIDE SEQUENCE [LARGE SCALE GENOMIC DNA]</scope>
    <source>
        <strain evidence="12 17">123Y-2</strain>
    </source>
</reference>
<dbReference type="Proteomes" id="UP000261023">
    <property type="component" value="Unassembled WGS sequence"/>
</dbReference>
<dbReference type="GO" id="GO:0000156">
    <property type="term" value="F:phosphorelay response regulator activity"/>
    <property type="evidence" value="ECO:0007669"/>
    <property type="project" value="TreeGrafter"/>
</dbReference>
<evidence type="ECO:0000256" key="5">
    <source>
        <dbReference type="ARBA" id="ARBA00023125"/>
    </source>
</evidence>
<dbReference type="Gene3D" id="3.40.50.2300">
    <property type="match status" value="1"/>
</dbReference>
<dbReference type="OrthoDB" id="2066120at2"/>
<evidence type="ECO:0000256" key="2">
    <source>
        <dbReference type="ARBA" id="ARBA00022553"/>
    </source>
</evidence>
<sequence>MEQVEEFTVMMKQILIIVNDKLICKLIKYNLQDSYTNVYYAVDIKDGFKRYLEREYCLVIIEIDCRNNRLLEMLKYLREVKSVPILVYSLINSITNKTICLDLGADAWIAAPFRLEECLSVANALIRRYTELNIGGQNHHVIFRNGLTMDLEKMAVWKNGRSIQLTVKEFQLLYYLASNQGQVINKEQIYYHLWKEDIGVGSNSVETLIMRLRKKLEPDKSDPIFIETIRGGGYRFKLESKKC</sequence>
<comment type="caution">
    <text evidence="14">The sequence shown here is derived from an EMBL/GenBank/DDBJ whole genome shotgun (WGS) entry which is preliminary data.</text>
</comment>
<evidence type="ECO:0000256" key="4">
    <source>
        <dbReference type="ARBA" id="ARBA00023015"/>
    </source>
</evidence>
<dbReference type="PROSITE" id="PS50110">
    <property type="entry name" value="RESPONSE_REGULATORY"/>
    <property type="match status" value="1"/>
</dbReference>
<evidence type="ECO:0000259" key="11">
    <source>
        <dbReference type="PROSITE" id="PS51755"/>
    </source>
</evidence>
<evidence type="ECO:0000256" key="1">
    <source>
        <dbReference type="ARBA" id="ARBA00018672"/>
    </source>
</evidence>
<name>A0A3E4U2I0_9FIRM</name>
<reference evidence="15 16" key="1">
    <citation type="submission" date="2018-08" db="EMBL/GenBank/DDBJ databases">
        <title>A genome reference for cultivated species of the human gut microbiota.</title>
        <authorList>
            <person name="Zou Y."/>
            <person name="Xue W."/>
            <person name="Luo G."/>
        </authorList>
    </citation>
    <scope>NUCLEOTIDE SEQUENCE [LARGE SCALE GENOMIC DNA]</scope>
    <source>
        <strain evidence="13 15">AF19-13AC</strain>
        <strain evidence="14 16">TF05-11AC</strain>
    </source>
</reference>
<evidence type="ECO:0000313" key="16">
    <source>
        <dbReference type="Proteomes" id="UP000261257"/>
    </source>
</evidence>
<dbReference type="SMART" id="SM00862">
    <property type="entry name" value="Trans_reg_C"/>
    <property type="match status" value="1"/>
</dbReference>
<dbReference type="PROSITE" id="PS51755">
    <property type="entry name" value="OMPR_PHOB"/>
    <property type="match status" value="1"/>
</dbReference>
<dbReference type="GO" id="GO:0005829">
    <property type="term" value="C:cytosol"/>
    <property type="evidence" value="ECO:0007669"/>
    <property type="project" value="TreeGrafter"/>
</dbReference>
<feature type="domain" description="Response regulatory" evidence="10">
    <location>
        <begin position="13"/>
        <end position="126"/>
    </location>
</feature>
<dbReference type="InterPro" id="IPR011006">
    <property type="entry name" value="CheY-like_superfamily"/>
</dbReference>
<dbReference type="PANTHER" id="PTHR48111">
    <property type="entry name" value="REGULATOR OF RPOS"/>
    <property type="match status" value="1"/>
</dbReference>
<keyword evidence="6" id="KW-0804">Transcription</keyword>
<protein>
    <recommendedName>
        <fullName evidence="1">Stage 0 sporulation protein A homolog</fullName>
    </recommendedName>
</protein>
<proteinExistence type="predicted"/>
<evidence type="ECO:0000256" key="8">
    <source>
        <dbReference type="PROSITE-ProRule" id="PRU00169"/>
    </source>
</evidence>
<dbReference type="SUPFAM" id="SSF52172">
    <property type="entry name" value="CheY-like"/>
    <property type="match status" value="1"/>
</dbReference>
<comment type="function">
    <text evidence="7">May play the central regulatory role in sporulation. It may be an element of the effector pathway responsible for the activation of sporulation genes in response to nutritional stress. Spo0A may act in concert with spo0H (a sigma factor) to control the expression of some genes that are critical to the sporulation process.</text>
</comment>
<dbReference type="SUPFAM" id="SSF46894">
    <property type="entry name" value="C-terminal effector domain of the bipartite response regulators"/>
    <property type="match status" value="1"/>
</dbReference>
<organism evidence="14 16">
    <name type="scientific">Hungatella hathewayi</name>
    <dbReference type="NCBI Taxonomy" id="154046"/>
    <lineage>
        <taxon>Bacteria</taxon>
        <taxon>Bacillati</taxon>
        <taxon>Bacillota</taxon>
        <taxon>Clostridia</taxon>
        <taxon>Lachnospirales</taxon>
        <taxon>Lachnospiraceae</taxon>
        <taxon>Hungatella</taxon>
    </lineage>
</organism>
<keyword evidence="3" id="KW-0902">Two-component regulatory system</keyword>
<dbReference type="FunFam" id="1.10.10.10:FF:000018">
    <property type="entry name" value="DNA-binding response regulator ResD"/>
    <property type="match status" value="1"/>
</dbReference>
<evidence type="ECO:0000313" key="13">
    <source>
        <dbReference type="EMBL" id="RGD71427.1"/>
    </source>
</evidence>
<evidence type="ECO:0000256" key="6">
    <source>
        <dbReference type="ARBA" id="ARBA00023163"/>
    </source>
</evidence>
<dbReference type="InterPro" id="IPR036388">
    <property type="entry name" value="WH-like_DNA-bd_sf"/>
</dbReference>
<gene>
    <name evidence="13" type="ORF">DWX31_07555</name>
    <name evidence="14" type="ORF">DXC39_20785</name>
    <name evidence="12" type="ORF">GNE07_07660</name>
</gene>
<evidence type="ECO:0000256" key="7">
    <source>
        <dbReference type="ARBA" id="ARBA00024867"/>
    </source>
</evidence>
<dbReference type="PANTHER" id="PTHR48111:SF22">
    <property type="entry name" value="REGULATOR OF RPOS"/>
    <property type="match status" value="1"/>
</dbReference>
<comment type="caution">
    <text evidence="8">Lacks conserved residue(s) required for the propagation of feature annotation.</text>
</comment>
<keyword evidence="2" id="KW-0597">Phosphoprotein</keyword>
<dbReference type="CDD" id="cd00383">
    <property type="entry name" value="trans_reg_C"/>
    <property type="match status" value="1"/>
</dbReference>
<keyword evidence="5 9" id="KW-0238">DNA-binding</keyword>
<dbReference type="Proteomes" id="UP000261257">
    <property type="component" value="Unassembled WGS sequence"/>
</dbReference>